<accession>A0AA39CIZ2</accession>
<feature type="region of interest" description="Disordered" evidence="1">
    <location>
        <begin position="589"/>
        <end position="650"/>
    </location>
</feature>
<organism evidence="2 3">
    <name type="scientific">Cladophialophora chaetospira</name>
    <dbReference type="NCBI Taxonomy" id="386627"/>
    <lineage>
        <taxon>Eukaryota</taxon>
        <taxon>Fungi</taxon>
        <taxon>Dikarya</taxon>
        <taxon>Ascomycota</taxon>
        <taxon>Pezizomycotina</taxon>
        <taxon>Eurotiomycetes</taxon>
        <taxon>Chaetothyriomycetidae</taxon>
        <taxon>Chaetothyriales</taxon>
        <taxon>Herpotrichiellaceae</taxon>
        <taxon>Cladophialophora</taxon>
    </lineage>
</organism>
<feature type="region of interest" description="Disordered" evidence="1">
    <location>
        <begin position="1023"/>
        <end position="1055"/>
    </location>
</feature>
<feature type="compositionally biased region" description="Polar residues" evidence="1">
    <location>
        <begin position="913"/>
        <end position="941"/>
    </location>
</feature>
<proteinExistence type="predicted"/>
<dbReference type="AlphaFoldDB" id="A0AA39CIZ2"/>
<feature type="compositionally biased region" description="Polar residues" evidence="1">
    <location>
        <begin position="600"/>
        <end position="610"/>
    </location>
</feature>
<feature type="region of interest" description="Disordered" evidence="1">
    <location>
        <begin position="457"/>
        <end position="480"/>
    </location>
</feature>
<feature type="region of interest" description="Disordered" evidence="1">
    <location>
        <begin position="847"/>
        <end position="942"/>
    </location>
</feature>
<dbReference type="PANTHER" id="PTHR38166">
    <property type="entry name" value="C2H2-TYPE DOMAIN-CONTAINING PROTEIN-RELATED"/>
    <property type="match status" value="1"/>
</dbReference>
<evidence type="ECO:0000256" key="1">
    <source>
        <dbReference type="SAM" id="MobiDB-lite"/>
    </source>
</evidence>
<dbReference type="SUPFAM" id="SSF57850">
    <property type="entry name" value="RING/U-box"/>
    <property type="match status" value="1"/>
</dbReference>
<feature type="compositionally biased region" description="Polar residues" evidence="1">
    <location>
        <begin position="1026"/>
        <end position="1045"/>
    </location>
</feature>
<evidence type="ECO:0008006" key="4">
    <source>
        <dbReference type="Google" id="ProtNLM"/>
    </source>
</evidence>
<feature type="compositionally biased region" description="Basic residues" evidence="1">
    <location>
        <begin position="1079"/>
        <end position="1090"/>
    </location>
</feature>
<protein>
    <recommendedName>
        <fullName evidence="4">C2H2-type domain-containing protein</fullName>
    </recommendedName>
</protein>
<feature type="region of interest" description="Disordered" evidence="1">
    <location>
        <begin position="236"/>
        <end position="255"/>
    </location>
</feature>
<gene>
    <name evidence="2" type="ORF">H2200_006108</name>
</gene>
<evidence type="ECO:0000313" key="3">
    <source>
        <dbReference type="Proteomes" id="UP001172673"/>
    </source>
</evidence>
<sequence length="1171" mass="129734">MAELAFRGRDQPDIRARISIHDDESPNDIKELLLADQTQRALRSKHSWTPPEAVGSLHRAALRKARTLPYPYRPGHFSDIPASDALPCPIDRSNSLNSLSTIQRETEAASLSLYRGSPISAIGPSYTAPSWTVNIDEELQDPCPPRPLRVETLSQQRKIQKRLKKSMKKQDKEQLKAQKEEEHLRRAFLAAEVADARRKDAAARGETIPLRTKSTKSIASQVVKSLSLRSPLSKLSRRVRGEKADPPTLDDFDSKSAIREYLNPSSPPPASLPATSAEIAELPAELPQYTPFQDLTRTQDNEPPALLEDANPPKGKDALSPFEDTSPESSAQPKAKSMRCDSCQSPIRLNQVYYHCSTCDNGDRILCSSCDQAGLSCRHDLTEKVRNVSRPDSSEKLNVSELIRQRSRTEAQQYAAAMWGLKMPDASPNSTRWAESPVEATISAASPWAYNDIVEQSHPREAKQGSMRVTQKPSEDARELDIRQREQQMALREKEIALRERETSMREQQTSLKEQEATLHVKQQMFSLQLQATIARQMSELSTGVGAQFQDLSEVSNQSRATIPSCEVEPYTYDSPANDVFQHDNIRTHATKRKAGTGRATISPSNSTGSAHKPSPKRTPSGGHDPDEEDDDVSGGSPKKIKQDPDAPQTPEKLFACPFCKYDKSKYSEQNVHEKQYRGCSSGYWPDISRLKQHLYRVHWRRTHCTRCYTKFDKKEQLDQHRRAAIPCMLVDCPYPEKFHEAQYNDIRRKRPASTPEQVWYTIYSILFPGLPQPVTPYADNVDMPSAVSPAAPETQDTMEVLTEVFESRLDQLTNQPGQGWLQSSGARQLIREQLRASMTDVLRRMRPTSSPYLGNPSVEVSPISAGPPDSARRSSICLTTPASSIPPSPVHGSGSTNRSGSDSQFLLPGHRQSFSRPFSNRTVPKLSTPQPPRKSQNVDAPTSVVFPVPLIVDPENDNYDEECHSWSHGDEHGLAISTDSMPAGFNFDFAAAFNDLHKMEIETGPLDMPEFVPVKLASLDDPYGENSSGSTELKSKHSTTSSVDSGYGSLGHASSSASATATASAVVSNSANPTNPKQTKKAGKNKGKRKAAETARESSPVPESAINYDALEVPFQDFSGINMDLNFDEHLGQYDMDFDTPTGDLNVNMGAVNLSAFLDRRYSRGVQGAG</sequence>
<dbReference type="Proteomes" id="UP001172673">
    <property type="component" value="Unassembled WGS sequence"/>
</dbReference>
<reference evidence="2" key="1">
    <citation type="submission" date="2022-10" db="EMBL/GenBank/DDBJ databases">
        <title>Culturing micro-colonial fungi from biological soil crusts in the Mojave desert and describing Neophaeococcomyces mojavensis, and introducing the new genera and species Taxawa tesnikishii.</title>
        <authorList>
            <person name="Kurbessoian T."/>
            <person name="Stajich J.E."/>
        </authorList>
    </citation>
    <scope>NUCLEOTIDE SEQUENCE</scope>
    <source>
        <strain evidence="2">TK_41</strain>
    </source>
</reference>
<name>A0AA39CIZ2_9EURO</name>
<comment type="caution">
    <text evidence="2">The sequence shown here is derived from an EMBL/GenBank/DDBJ whole genome shotgun (WGS) entry which is preliminary data.</text>
</comment>
<keyword evidence="3" id="KW-1185">Reference proteome</keyword>
<feature type="region of interest" description="Disordered" evidence="1">
    <location>
        <begin position="294"/>
        <end position="340"/>
    </location>
</feature>
<feature type="compositionally biased region" description="Polar residues" evidence="1">
    <location>
        <begin position="894"/>
        <end position="905"/>
    </location>
</feature>
<evidence type="ECO:0000313" key="2">
    <source>
        <dbReference type="EMBL" id="KAJ9609780.1"/>
    </source>
</evidence>
<feature type="region of interest" description="Disordered" evidence="1">
    <location>
        <begin position="1067"/>
        <end position="1104"/>
    </location>
</feature>
<dbReference type="EMBL" id="JAPDRK010000008">
    <property type="protein sequence ID" value="KAJ9609780.1"/>
    <property type="molecule type" value="Genomic_DNA"/>
</dbReference>
<dbReference type="PANTHER" id="PTHR38166:SF1">
    <property type="entry name" value="C2H2-TYPE DOMAIN-CONTAINING PROTEIN"/>
    <property type="match status" value="1"/>
</dbReference>